<dbReference type="InterPro" id="IPR000719">
    <property type="entry name" value="Prot_kinase_dom"/>
</dbReference>
<dbReference type="InterPro" id="IPR001245">
    <property type="entry name" value="Ser-Thr/Tyr_kinase_cat_dom"/>
</dbReference>
<dbReference type="GO" id="GO:0007165">
    <property type="term" value="P:signal transduction"/>
    <property type="evidence" value="ECO:0007669"/>
    <property type="project" value="TreeGrafter"/>
</dbReference>
<accession>A0A9N9KXL0</accession>
<evidence type="ECO:0000313" key="3">
    <source>
        <dbReference type="EMBL" id="CAG8953837.1"/>
    </source>
</evidence>
<feature type="compositionally biased region" description="Basic and acidic residues" evidence="1">
    <location>
        <begin position="658"/>
        <end position="670"/>
    </location>
</feature>
<feature type="region of interest" description="Disordered" evidence="1">
    <location>
        <begin position="83"/>
        <end position="111"/>
    </location>
</feature>
<dbReference type="Gene3D" id="1.10.510.10">
    <property type="entry name" value="Transferase(Phosphotransferase) domain 1"/>
    <property type="match status" value="1"/>
</dbReference>
<dbReference type="GO" id="GO:0005524">
    <property type="term" value="F:ATP binding"/>
    <property type="evidence" value="ECO:0007669"/>
    <property type="project" value="InterPro"/>
</dbReference>
<feature type="compositionally biased region" description="Basic residues" evidence="1">
    <location>
        <begin position="83"/>
        <end position="92"/>
    </location>
</feature>
<feature type="compositionally biased region" description="Basic residues" evidence="1">
    <location>
        <begin position="671"/>
        <end position="690"/>
    </location>
</feature>
<dbReference type="AlphaFoldDB" id="A0A9N9KXL0"/>
<dbReference type="EMBL" id="CAJVRL010000052">
    <property type="protein sequence ID" value="CAG8953837.1"/>
    <property type="molecule type" value="Genomic_DNA"/>
</dbReference>
<evidence type="ECO:0000259" key="2">
    <source>
        <dbReference type="PROSITE" id="PS50011"/>
    </source>
</evidence>
<feature type="compositionally biased region" description="Basic and acidic residues" evidence="1">
    <location>
        <begin position="726"/>
        <end position="745"/>
    </location>
</feature>
<name>A0A9N9KXL0_9HELO</name>
<dbReference type="SUPFAM" id="SSF56112">
    <property type="entry name" value="Protein kinase-like (PK-like)"/>
    <property type="match status" value="1"/>
</dbReference>
<dbReference type="PROSITE" id="PS50011">
    <property type="entry name" value="PROTEIN_KINASE_DOM"/>
    <property type="match status" value="1"/>
</dbReference>
<feature type="region of interest" description="Disordered" evidence="1">
    <location>
        <begin position="640"/>
        <end position="838"/>
    </location>
</feature>
<feature type="compositionally biased region" description="Basic and acidic residues" evidence="1">
    <location>
        <begin position="19"/>
        <end position="55"/>
    </location>
</feature>
<dbReference type="InterPro" id="IPR052751">
    <property type="entry name" value="Plant_MAPKKK"/>
</dbReference>
<feature type="region of interest" description="Disordered" evidence="1">
    <location>
        <begin position="473"/>
        <end position="499"/>
    </location>
</feature>
<feature type="compositionally biased region" description="Gly residues" evidence="1">
    <location>
        <begin position="648"/>
        <end position="657"/>
    </location>
</feature>
<keyword evidence="4" id="KW-1185">Reference proteome</keyword>
<feature type="compositionally biased region" description="Basic residues" evidence="1">
    <location>
        <begin position="758"/>
        <end position="768"/>
    </location>
</feature>
<protein>
    <recommendedName>
        <fullName evidence="2">Protein kinase domain-containing protein</fullName>
    </recommendedName>
</protein>
<evidence type="ECO:0000256" key="1">
    <source>
        <dbReference type="SAM" id="MobiDB-lite"/>
    </source>
</evidence>
<proteinExistence type="predicted"/>
<dbReference type="PANTHER" id="PTHR48011:SF4">
    <property type="entry name" value="MITOGEN-ACTIVATED PROTEIN KINASE KINASE KINASE 19"/>
    <property type="match status" value="1"/>
</dbReference>
<feature type="region of interest" description="Disordered" evidence="1">
    <location>
        <begin position="1"/>
        <end position="55"/>
    </location>
</feature>
<organism evidence="3 4">
    <name type="scientific">Hymenoscyphus fraxineus</name>
    <dbReference type="NCBI Taxonomy" id="746836"/>
    <lineage>
        <taxon>Eukaryota</taxon>
        <taxon>Fungi</taxon>
        <taxon>Dikarya</taxon>
        <taxon>Ascomycota</taxon>
        <taxon>Pezizomycotina</taxon>
        <taxon>Leotiomycetes</taxon>
        <taxon>Helotiales</taxon>
        <taxon>Helotiaceae</taxon>
        <taxon>Hymenoscyphus</taxon>
    </lineage>
</organism>
<feature type="compositionally biased region" description="Basic and acidic residues" evidence="1">
    <location>
        <begin position="793"/>
        <end position="814"/>
    </location>
</feature>
<gene>
    <name evidence="3" type="ORF">HYFRA_00006729</name>
</gene>
<feature type="region of interest" description="Disordered" evidence="1">
    <location>
        <begin position="213"/>
        <end position="237"/>
    </location>
</feature>
<dbReference type="GO" id="GO:0004672">
    <property type="term" value="F:protein kinase activity"/>
    <property type="evidence" value="ECO:0007669"/>
    <property type="project" value="InterPro"/>
</dbReference>
<dbReference type="OrthoDB" id="310217at2759"/>
<reference evidence="3" key="1">
    <citation type="submission" date="2021-07" db="EMBL/GenBank/DDBJ databases">
        <authorList>
            <person name="Durling M."/>
        </authorList>
    </citation>
    <scope>NUCLEOTIDE SEQUENCE</scope>
</reference>
<feature type="compositionally biased region" description="Acidic residues" evidence="1">
    <location>
        <begin position="697"/>
        <end position="716"/>
    </location>
</feature>
<dbReference type="PANTHER" id="PTHR48011">
    <property type="entry name" value="CCR4-NOT TRANSCRIPTIONAL COMPLEX SUBUNIT CAF120-RELATED"/>
    <property type="match status" value="1"/>
</dbReference>
<sequence length="838" mass="94699">MSSGEESNPPEGDDAPIADPDRRRVPAGDGRRTAPPKREKQPKNERSMSESIELARKEKLKITKYKRMRDGKLVPLMTRPKTVKVRRAKPRSAKVSPLVPRNKRPFPSKSGMQFNTWARKRAYNLKKPMYITEDYELLARNKPRFRFFVNAFAETAAAREEGMGSAELIAMLVDKDYEGTEGKGKPMFYTSTGANVTSKEDWKPLRRWYGDKEESVPRASRHRRGHKQDEREEEPGSEIYKAREVKFGYGGYSDAKEWLANQPKFLGGVPDKSGHTWRGTKVLGKGAFGHVCLWERDPLNPFEEDQNEKAGIPAGVTKVAVKRLWIGSQSDAAEWHISHLLTRTGSQHVVKAYDKDILMKDVSDEDRTLYLEFCEGGTLKSLMDRIKAQTSLSRPLEEKFIWRYLECIAAGAATMKHGNENLAGKSWEKSVVHYDISEHNILVGTKNEVDHKETPVLKFSDFGTSYRIKYTDVESSENNSKDDTKDAGGGNTDEEDGRLFGDVPADTCASDMCSHYFLISAGSGRHLGKLAVKLLKGHRQEEDTDLMNFYEEPSLFWDDVYDTILFYFDYDPTKDAILTMGRSILKTPYSVTLRSVAVRMLAYAMRDRITPRELLKMCKNNIRICDEAEKVWEEMAVTGRPAPVGDDMGAGTGMGGGKDNKTEKGKEKAKVKGKRKGKEKVKFSKSRAYARARILEDEPPGPEDDTDIEGLDDQEETRDKGRRLNVIRDKERLLDAMRDVGHGESDVEAEIDAEVKTAKAKKKGTPRNKRGEEKEKKRTRKSADVTQDTSGEENEKKRKRKSDDVTQDKPGVEVKKRRKRKSDDEDGSSSSGNSSASV</sequence>
<dbReference type="Pfam" id="PF07714">
    <property type="entry name" value="PK_Tyr_Ser-Thr"/>
    <property type="match status" value="1"/>
</dbReference>
<evidence type="ECO:0000313" key="4">
    <source>
        <dbReference type="Proteomes" id="UP000696280"/>
    </source>
</evidence>
<dbReference type="Proteomes" id="UP000696280">
    <property type="component" value="Unassembled WGS sequence"/>
</dbReference>
<feature type="compositionally biased region" description="Low complexity" evidence="1">
    <location>
        <begin position="828"/>
        <end position="838"/>
    </location>
</feature>
<feature type="domain" description="Protein kinase" evidence="2">
    <location>
        <begin position="277"/>
        <end position="624"/>
    </location>
</feature>
<dbReference type="SMART" id="SM00220">
    <property type="entry name" value="S_TKc"/>
    <property type="match status" value="1"/>
</dbReference>
<dbReference type="InterPro" id="IPR011009">
    <property type="entry name" value="Kinase-like_dom_sf"/>
</dbReference>
<comment type="caution">
    <text evidence="3">The sequence shown here is derived from an EMBL/GenBank/DDBJ whole genome shotgun (WGS) entry which is preliminary data.</text>
</comment>